<dbReference type="InterPro" id="IPR001128">
    <property type="entry name" value="Cyt_P450"/>
</dbReference>
<feature type="transmembrane region" description="Helical" evidence="9">
    <location>
        <begin position="392"/>
        <end position="414"/>
    </location>
</feature>
<accession>A0ABM0YLW6</accession>
<dbReference type="InterPro" id="IPR017972">
    <property type="entry name" value="Cyt_P450_CS"/>
</dbReference>
<comment type="subcellular location">
    <subcellularLocation>
        <location evidence="1">Membrane</location>
        <topology evidence="1">Single-pass membrane protein</topology>
    </subcellularLocation>
</comment>
<evidence type="ECO:0000256" key="6">
    <source>
        <dbReference type="ARBA" id="ARBA00022989"/>
    </source>
</evidence>
<keyword evidence="4 9" id="KW-0812">Transmembrane</keyword>
<dbReference type="PANTHER" id="PTHR24286">
    <property type="entry name" value="CYTOCHROME P450 26"/>
    <property type="match status" value="1"/>
</dbReference>
<organism evidence="11 12">
    <name type="scientific">Camelina sativa</name>
    <name type="common">False flax</name>
    <name type="synonym">Myagrum sativum</name>
    <dbReference type="NCBI Taxonomy" id="90675"/>
    <lineage>
        <taxon>Eukaryota</taxon>
        <taxon>Viridiplantae</taxon>
        <taxon>Streptophyta</taxon>
        <taxon>Embryophyta</taxon>
        <taxon>Tracheophyta</taxon>
        <taxon>Spermatophyta</taxon>
        <taxon>Magnoliopsida</taxon>
        <taxon>eudicotyledons</taxon>
        <taxon>Gunneridae</taxon>
        <taxon>Pentapetalae</taxon>
        <taxon>rosids</taxon>
        <taxon>malvids</taxon>
        <taxon>Brassicales</taxon>
        <taxon>Brassicaceae</taxon>
        <taxon>Camelineae</taxon>
        <taxon>Camelina</taxon>
    </lineage>
</organism>
<dbReference type="RefSeq" id="XP_010502995.1">
    <property type="nucleotide sequence ID" value="XM_010504693.2"/>
</dbReference>
<evidence type="ECO:0000256" key="2">
    <source>
        <dbReference type="ARBA" id="ARBA00010617"/>
    </source>
</evidence>
<evidence type="ECO:0000256" key="4">
    <source>
        <dbReference type="ARBA" id="ARBA00022692"/>
    </source>
</evidence>
<reference evidence="11" key="1">
    <citation type="journal article" date="2014" name="Nat. Commun.">
        <title>The emerging biofuel crop Camelina sativa retains a highly undifferentiated hexaploid genome structure.</title>
        <authorList>
            <person name="Kagale S."/>
            <person name="Koh C."/>
            <person name="Nixon J."/>
            <person name="Bollina V."/>
            <person name="Clarke W.E."/>
            <person name="Tuteja R."/>
            <person name="Spillane C."/>
            <person name="Robinson S.J."/>
            <person name="Links M.G."/>
            <person name="Clarke C."/>
            <person name="Higgins E.E."/>
            <person name="Huebert T."/>
            <person name="Sharpe A.G."/>
            <person name="Parkin I.A."/>
        </authorList>
    </citation>
    <scope>NUCLEOTIDE SEQUENCE [LARGE SCALE GENOMIC DNA]</scope>
    <source>
        <strain evidence="11">cv. DH55</strain>
    </source>
</reference>
<keyword evidence="9" id="KW-0472">Membrane</keyword>
<dbReference type="PRINTS" id="PR00465">
    <property type="entry name" value="EP450IV"/>
</dbReference>
<dbReference type="InterPro" id="IPR002403">
    <property type="entry name" value="Cyt_P450_E_grp-IV"/>
</dbReference>
<keyword evidence="10" id="KW-0732">Signal</keyword>
<dbReference type="PANTHER" id="PTHR24286:SF245">
    <property type="entry name" value="CYTOCHROME P450 85A1"/>
    <property type="match status" value="1"/>
</dbReference>
<gene>
    <name evidence="12" type="primary">LOC104780197</name>
</gene>
<evidence type="ECO:0000313" key="11">
    <source>
        <dbReference type="Proteomes" id="UP000694864"/>
    </source>
</evidence>
<keyword evidence="7 8" id="KW-0408">Iron</keyword>
<sequence>MGIMMMILGLLVIIVCICSALLRWNQMRYSKKGLPPGTMGWPIFGETTEFLKQGPDFMKNQRLRYGSFFKSHILGCPTIVSMDAELNRYILMNESKGLVAGYPQSMLDILGTCNIAAVHGPSHRLMRGSLLSLISPAMMKDHLLPKIDDFMRNYLCGWDDLETVDIQEKTKHMAFLSSLLQIAETLIKPEVEEYRTEFFKLVVGTLSVPIDLPGTNYRCGIQARNNIDRLLTELMQKRRESGETFTDMLGYLMKKEDNRYLLTDKEIRDQVVTILYSGYETVSTTSMMALKYLHDHPKALDELRREHLAIRERKRPDEPLILDDIKSMKFTRAVIFETSRLATIVNGVLRKTTHDLELNGYLIPKGWRIYVYTREINYDTSLYEDPMIFNPWRWMVSVLYFFFLFFMCHCVLLFETFVAHKEGFFMQEKSLESKSYFLLFGGGARLCPGKELGISEVSSFLHYFVTKYRWEEKGGEKLMVFPRVSAPKGYHLKCSPY</sequence>
<keyword evidence="8" id="KW-0503">Monooxygenase</keyword>
<evidence type="ECO:0000256" key="1">
    <source>
        <dbReference type="ARBA" id="ARBA00004167"/>
    </source>
</evidence>
<keyword evidence="5 8" id="KW-0479">Metal-binding</keyword>
<feature type="signal peptide" evidence="10">
    <location>
        <begin position="1"/>
        <end position="20"/>
    </location>
</feature>
<dbReference type="GeneID" id="104780197"/>
<evidence type="ECO:0000313" key="12">
    <source>
        <dbReference type="RefSeq" id="XP_010502995.1"/>
    </source>
</evidence>
<dbReference type="Gene3D" id="1.10.630.10">
    <property type="entry name" value="Cytochrome P450"/>
    <property type="match status" value="1"/>
</dbReference>
<keyword evidence="8" id="KW-0560">Oxidoreductase</keyword>
<dbReference type="SUPFAM" id="SSF48264">
    <property type="entry name" value="Cytochrome P450"/>
    <property type="match status" value="1"/>
</dbReference>
<keyword evidence="11" id="KW-1185">Reference proteome</keyword>
<evidence type="ECO:0000256" key="10">
    <source>
        <dbReference type="SAM" id="SignalP"/>
    </source>
</evidence>
<evidence type="ECO:0000256" key="8">
    <source>
        <dbReference type="RuleBase" id="RU000461"/>
    </source>
</evidence>
<evidence type="ECO:0000256" key="7">
    <source>
        <dbReference type="ARBA" id="ARBA00023004"/>
    </source>
</evidence>
<evidence type="ECO:0000256" key="9">
    <source>
        <dbReference type="SAM" id="Phobius"/>
    </source>
</evidence>
<evidence type="ECO:0000256" key="5">
    <source>
        <dbReference type="ARBA" id="ARBA00022723"/>
    </source>
</evidence>
<feature type="chain" id="PRO_5046927484" evidence="10">
    <location>
        <begin position="21"/>
        <end position="497"/>
    </location>
</feature>
<dbReference type="CDD" id="cd11043">
    <property type="entry name" value="CYP90-like"/>
    <property type="match status" value="1"/>
</dbReference>
<evidence type="ECO:0000256" key="3">
    <source>
        <dbReference type="ARBA" id="ARBA00022617"/>
    </source>
</evidence>
<proteinExistence type="inferred from homology"/>
<dbReference type="PRINTS" id="PR00385">
    <property type="entry name" value="P450"/>
</dbReference>
<dbReference type="PROSITE" id="PS00086">
    <property type="entry name" value="CYTOCHROME_P450"/>
    <property type="match status" value="1"/>
</dbReference>
<keyword evidence="6 9" id="KW-1133">Transmembrane helix</keyword>
<comment type="similarity">
    <text evidence="2 8">Belongs to the cytochrome P450 family.</text>
</comment>
<name>A0ABM0YLW6_CAMSA</name>
<protein>
    <submittedName>
        <fullName evidence="12">Cytochrome P450 85A2 isoform X1</fullName>
    </submittedName>
</protein>
<reference evidence="12" key="2">
    <citation type="submission" date="2025-08" db="UniProtKB">
        <authorList>
            <consortium name="RefSeq"/>
        </authorList>
    </citation>
    <scope>IDENTIFICATION</scope>
    <source>
        <tissue evidence="12">Leaf</tissue>
    </source>
</reference>
<dbReference type="Pfam" id="PF00067">
    <property type="entry name" value="p450"/>
    <property type="match status" value="1"/>
</dbReference>
<dbReference type="Proteomes" id="UP000694864">
    <property type="component" value="Chromosome 4"/>
</dbReference>
<keyword evidence="3 8" id="KW-0349">Heme</keyword>
<dbReference type="InterPro" id="IPR036396">
    <property type="entry name" value="Cyt_P450_sf"/>
</dbReference>